<comment type="caution">
    <text evidence="1">The sequence shown here is derived from an EMBL/GenBank/DDBJ whole genome shotgun (WGS) entry which is preliminary data.</text>
</comment>
<dbReference type="OrthoDB" id="3397773at2"/>
<keyword evidence="2" id="KW-1185">Reference proteome</keyword>
<dbReference type="RefSeq" id="WP_066765646.1">
    <property type="nucleotide sequence ID" value="NZ_BMIO01000001.1"/>
</dbReference>
<accession>A0A916Y720</accession>
<evidence type="ECO:0000313" key="2">
    <source>
        <dbReference type="Proteomes" id="UP000598997"/>
    </source>
</evidence>
<evidence type="ECO:0000313" key="1">
    <source>
        <dbReference type="EMBL" id="GGD31947.1"/>
    </source>
</evidence>
<reference evidence="1 2" key="1">
    <citation type="journal article" date="2014" name="Int. J. Syst. Evol. Microbiol.">
        <title>Complete genome sequence of Corynebacterium casei LMG S-19264T (=DSM 44701T), isolated from a smear-ripened cheese.</title>
        <authorList>
            <consortium name="US DOE Joint Genome Institute (JGI-PGF)"/>
            <person name="Walter F."/>
            <person name="Albersmeier A."/>
            <person name="Kalinowski J."/>
            <person name="Ruckert C."/>
        </authorList>
    </citation>
    <scope>NUCLEOTIDE SEQUENCE [LARGE SCALE GENOMIC DNA]</scope>
    <source>
        <strain evidence="1 2">CGMCC 1.15358</strain>
    </source>
</reference>
<protein>
    <submittedName>
        <fullName evidence="1">Uncharacterized protein</fullName>
    </submittedName>
</protein>
<dbReference type="Proteomes" id="UP000598997">
    <property type="component" value="Unassembled WGS sequence"/>
</dbReference>
<dbReference type="SUPFAM" id="SSF52540">
    <property type="entry name" value="P-loop containing nucleoside triphosphate hydrolases"/>
    <property type="match status" value="1"/>
</dbReference>
<gene>
    <name evidence="1" type="ORF">GCM10010989_02490</name>
</gene>
<dbReference type="EMBL" id="BMIO01000001">
    <property type="protein sequence ID" value="GGD31947.1"/>
    <property type="molecule type" value="Genomic_DNA"/>
</dbReference>
<sequence length="326" mass="35421">MESAAKIIGDPAWMPHRLDMNGQRVQFLKIERERLGEGPFLAQFEPSGGDEAWLPFAALQQVPQSGGSLHFIFHTAFCRSTLLAKALDIPGHSVGYSEPGILNDIAAHGTAAHPLLPAVLALLTRPRGEGEVVFVKPSNHANSLISALMAARPDARGIMLSSQCDQFLGSIHRKGLPGRSWARRLYLEVQDYAPLNLGMDGRQVFAMSDLQVAGLAWLMNRRWFAMQMTRAEGRMRSLDAEDVKTRPAETIRKTLAFAGREITEEHARAIAKGAIFARDAKTGGAVPTQSGSHGKVVDEEIAKVAHWVSQIAASAGIPLTQPTPLL</sequence>
<dbReference type="AlphaFoldDB" id="A0A916Y720"/>
<dbReference type="Gene3D" id="3.40.50.300">
    <property type="entry name" value="P-loop containing nucleotide triphosphate hydrolases"/>
    <property type="match status" value="1"/>
</dbReference>
<name>A0A916Y720_9SPHN</name>
<dbReference type="InterPro" id="IPR027417">
    <property type="entry name" value="P-loop_NTPase"/>
</dbReference>
<organism evidence="1 2">
    <name type="scientific">Croceicoccus pelagius</name>
    <dbReference type="NCBI Taxonomy" id="1703341"/>
    <lineage>
        <taxon>Bacteria</taxon>
        <taxon>Pseudomonadati</taxon>
        <taxon>Pseudomonadota</taxon>
        <taxon>Alphaproteobacteria</taxon>
        <taxon>Sphingomonadales</taxon>
        <taxon>Erythrobacteraceae</taxon>
        <taxon>Croceicoccus</taxon>
    </lineage>
</organism>
<proteinExistence type="predicted"/>